<dbReference type="OrthoDB" id="9809296at2"/>
<feature type="domain" description="YbaK/aminoacyl-tRNA synthetase-associated" evidence="5">
    <location>
        <begin position="36"/>
        <end position="150"/>
    </location>
</feature>
<gene>
    <name evidence="6" type="ORF">SAMN04487752_1047</name>
</gene>
<dbReference type="Proteomes" id="UP000199481">
    <property type="component" value="Unassembled WGS sequence"/>
</dbReference>
<evidence type="ECO:0000256" key="4">
    <source>
        <dbReference type="PIRNR" id="PIRNR006181"/>
    </source>
</evidence>
<dbReference type="CDD" id="cd00002">
    <property type="entry name" value="YbaK_deacylase"/>
    <property type="match status" value="1"/>
</dbReference>
<keyword evidence="2 4" id="KW-0648">Protein biosynthesis</keyword>
<evidence type="ECO:0000259" key="5">
    <source>
        <dbReference type="Pfam" id="PF04073"/>
    </source>
</evidence>
<evidence type="ECO:0000313" key="7">
    <source>
        <dbReference type="Proteomes" id="UP000199481"/>
    </source>
</evidence>
<dbReference type="PIRSF" id="PIRSF006181">
    <property type="entry name" value="EbsC_YbaK"/>
    <property type="match status" value="1"/>
</dbReference>
<proteinExistence type="inferred from homology"/>
<dbReference type="GO" id="GO:0006412">
    <property type="term" value="P:translation"/>
    <property type="evidence" value="ECO:0007669"/>
    <property type="project" value="UniProtKB-KW"/>
</dbReference>
<evidence type="ECO:0000256" key="3">
    <source>
        <dbReference type="ARBA" id="ARBA00023239"/>
    </source>
</evidence>
<keyword evidence="7" id="KW-1185">Reference proteome</keyword>
<dbReference type="PANTHER" id="PTHR30411:SF0">
    <property type="entry name" value="CYS-TRNA(PRO)_CYS-TRNA(CYS) DEACYLASE YBAK"/>
    <property type="match status" value="1"/>
</dbReference>
<dbReference type="InterPro" id="IPR004369">
    <property type="entry name" value="Prolyl-tRNA_editing_YbaK/EbsC"/>
</dbReference>
<evidence type="ECO:0000256" key="1">
    <source>
        <dbReference type="ARBA" id="ARBA00009798"/>
    </source>
</evidence>
<dbReference type="InterPro" id="IPR007214">
    <property type="entry name" value="YbaK/aa-tRNA-synth-assoc-dom"/>
</dbReference>
<protein>
    <recommendedName>
        <fullName evidence="4">Cys-tRNA(Pro)/Cys-tRNA(Cys) deacylase</fullName>
        <ecNumber evidence="4">4.2.-.-</ecNumber>
    </recommendedName>
</protein>
<dbReference type="GO" id="GO:0002161">
    <property type="term" value="F:aminoacyl-tRNA deacylase activity"/>
    <property type="evidence" value="ECO:0007669"/>
    <property type="project" value="InterPro"/>
</dbReference>
<name>A0A1H0YMU1_9LACT</name>
<sequence>MKKNKVQKTNAIRRLESSGIAYQVHEFPWSEDHLGAEAAFEQLNVARNQIYKTLVIVGDKTGVIVACIPGTSELDLKALAKVSRNKKVELLPLSNLEKTTGYVRGGCSPIGMKKDFPTFISSQAKKMEKIIVSAGKRGMQIEVNTIDLQKMIKAEFVSIEANSN</sequence>
<dbReference type="RefSeq" id="WP_089975868.1">
    <property type="nucleotide sequence ID" value="NZ_CP084916.1"/>
</dbReference>
<evidence type="ECO:0000313" key="6">
    <source>
        <dbReference type="EMBL" id="SDQ16453.1"/>
    </source>
</evidence>
<organism evidence="6 7">
    <name type="scientific">Carnobacterium viridans</name>
    <dbReference type="NCBI Taxonomy" id="174587"/>
    <lineage>
        <taxon>Bacteria</taxon>
        <taxon>Bacillati</taxon>
        <taxon>Bacillota</taxon>
        <taxon>Bacilli</taxon>
        <taxon>Lactobacillales</taxon>
        <taxon>Carnobacteriaceae</taxon>
        <taxon>Carnobacterium</taxon>
    </lineage>
</organism>
<dbReference type="Pfam" id="PF04073">
    <property type="entry name" value="tRNA_edit"/>
    <property type="match status" value="1"/>
</dbReference>
<dbReference type="NCBIfam" id="TIGR00011">
    <property type="entry name" value="YbaK_EbsC"/>
    <property type="match status" value="1"/>
</dbReference>
<dbReference type="PANTHER" id="PTHR30411">
    <property type="entry name" value="CYTOPLASMIC PROTEIN"/>
    <property type="match status" value="1"/>
</dbReference>
<reference evidence="7" key="1">
    <citation type="submission" date="2016-10" db="EMBL/GenBank/DDBJ databases">
        <authorList>
            <person name="Varghese N."/>
            <person name="Submissions S."/>
        </authorList>
    </citation>
    <scope>NUCLEOTIDE SEQUENCE [LARGE SCALE GENOMIC DNA]</scope>
    <source>
        <strain evidence="7">MPL-11</strain>
    </source>
</reference>
<evidence type="ECO:0000256" key="2">
    <source>
        <dbReference type="ARBA" id="ARBA00022917"/>
    </source>
</evidence>
<dbReference type="AlphaFoldDB" id="A0A1H0YMU1"/>
<keyword evidence="3 4" id="KW-0456">Lyase</keyword>
<dbReference type="GO" id="GO:0016829">
    <property type="term" value="F:lyase activity"/>
    <property type="evidence" value="ECO:0007669"/>
    <property type="project" value="UniProtKB-KW"/>
</dbReference>
<dbReference type="EMBL" id="FNJW01000008">
    <property type="protein sequence ID" value="SDQ16453.1"/>
    <property type="molecule type" value="Genomic_DNA"/>
</dbReference>
<dbReference type="SUPFAM" id="SSF55826">
    <property type="entry name" value="YbaK/ProRS associated domain"/>
    <property type="match status" value="1"/>
</dbReference>
<dbReference type="InterPro" id="IPR036754">
    <property type="entry name" value="YbaK/aa-tRNA-synt-asso_dom_sf"/>
</dbReference>
<dbReference type="EC" id="4.2.-.-" evidence="4"/>
<dbReference type="Gene3D" id="3.90.960.10">
    <property type="entry name" value="YbaK/aminoacyl-tRNA synthetase-associated domain"/>
    <property type="match status" value="1"/>
</dbReference>
<accession>A0A1H0YMU1</accession>
<comment type="similarity">
    <text evidence="1 4">Belongs to the prolyl-tRNA editing family. YbaK/EbsC subfamily.</text>
</comment>